<accession>A0ABS7KV48</accession>
<dbReference type="EMBL" id="JAIKTU010000003">
    <property type="protein sequence ID" value="MBY0754686.1"/>
    <property type="molecule type" value="Genomic_DNA"/>
</dbReference>
<protein>
    <submittedName>
        <fullName evidence="2">Uncharacterized protein</fullName>
    </submittedName>
</protein>
<gene>
    <name evidence="2" type="ORF">K5V21_04365</name>
</gene>
<keyword evidence="1" id="KW-0472">Membrane</keyword>
<dbReference type="RefSeq" id="WP_221859513.1">
    <property type="nucleotide sequence ID" value="NZ_JAIKTU010000003.1"/>
</dbReference>
<organism evidence="2 3">
    <name type="scientific">Clostridium sardiniense</name>
    <name type="common">Clostridium absonum</name>
    <dbReference type="NCBI Taxonomy" id="29369"/>
    <lineage>
        <taxon>Bacteria</taxon>
        <taxon>Bacillati</taxon>
        <taxon>Bacillota</taxon>
        <taxon>Clostridia</taxon>
        <taxon>Eubacteriales</taxon>
        <taxon>Clostridiaceae</taxon>
        <taxon>Clostridium</taxon>
    </lineage>
</organism>
<proteinExistence type="predicted"/>
<sequence>MEICKEKLNKFIDYIKTKKVLFSIALIIISIPLILLIITKMTPSSRNIREINRLAKEVSSINATLENSNDSDNLNSETAKNDLSIAIINLNKVKGSLDALEVSETVTETKTKFNETLDYNIAFCEQVLSMYMSQSSPSLDNKLKDYKGALDSFKESNNSLTKLRIESLMSEDSLEFFDKTYKYFDTLIQINIMKDITKEKNSSYMLSADKLISKFKEIDDDLKPALEDIKENKRDLNVLLTDITNKKSIFENIKNDFYTLSVPEEATELHSSLLQSINTYESYINLIDDTVDSDIDSKDSPKKLDEYEDSFSKYTEFIDSLNKSCKDFESFKEK</sequence>
<evidence type="ECO:0000313" key="3">
    <source>
        <dbReference type="Proteomes" id="UP001299068"/>
    </source>
</evidence>
<reference evidence="2 3" key="1">
    <citation type="journal article" date="2021" name="Cell Host Microbe">
        <title>in vivo commensal control of Clostridioides difficile virulence.</title>
        <authorList>
            <person name="Girinathan B.P."/>
            <person name="Dibenedetto N."/>
            <person name="Worley J.N."/>
            <person name="Peltier J."/>
            <person name="Arrieta-Ortiz M.L."/>
            <person name="Rupa Christinal Immanuel S."/>
            <person name="Lavin R."/>
            <person name="Delaney M.L."/>
            <person name="Cummins C."/>
            <person name="Hoffmann M."/>
            <person name="Luo Y."/>
            <person name="Gonzalez-Escalona N."/>
            <person name="Allard M."/>
            <person name="Onderdonk A.B."/>
            <person name="Gerber G.K."/>
            <person name="Sonenshein A.L."/>
            <person name="Baliga N."/>
            <person name="Dupuy B."/>
            <person name="Bry L."/>
        </authorList>
    </citation>
    <scope>NUCLEOTIDE SEQUENCE [LARGE SCALE GENOMIC DNA]</scope>
    <source>
        <strain evidence="2 3">DSM 599</strain>
    </source>
</reference>
<keyword evidence="1" id="KW-0812">Transmembrane</keyword>
<keyword evidence="3" id="KW-1185">Reference proteome</keyword>
<evidence type="ECO:0000313" key="2">
    <source>
        <dbReference type="EMBL" id="MBY0754686.1"/>
    </source>
</evidence>
<dbReference type="Proteomes" id="UP001299068">
    <property type="component" value="Unassembled WGS sequence"/>
</dbReference>
<comment type="caution">
    <text evidence="2">The sequence shown here is derived from an EMBL/GenBank/DDBJ whole genome shotgun (WGS) entry which is preliminary data.</text>
</comment>
<feature type="transmembrane region" description="Helical" evidence="1">
    <location>
        <begin position="20"/>
        <end position="39"/>
    </location>
</feature>
<evidence type="ECO:0000256" key="1">
    <source>
        <dbReference type="SAM" id="Phobius"/>
    </source>
</evidence>
<keyword evidence="1" id="KW-1133">Transmembrane helix</keyword>
<name>A0ABS7KV48_CLOSR</name>